<evidence type="ECO:0000313" key="2">
    <source>
        <dbReference type="EMBL" id="GIY48589.1"/>
    </source>
</evidence>
<sequence length="103" mass="11213">MVSISGHYRPSRFRATPTGSSADAQLIAIQATSQRKGMFYSECILSTTTPAFLPFITVTRWRTRKEFSSVGLRKLQGIPPEHHRSSSVGPGVSSLSLTAETSV</sequence>
<keyword evidence="3" id="KW-1185">Reference proteome</keyword>
<name>A0AAV4TRE3_CAEEX</name>
<evidence type="ECO:0000256" key="1">
    <source>
        <dbReference type="SAM" id="MobiDB-lite"/>
    </source>
</evidence>
<organism evidence="2 3">
    <name type="scientific">Caerostris extrusa</name>
    <name type="common">Bark spider</name>
    <name type="synonym">Caerostris bankana</name>
    <dbReference type="NCBI Taxonomy" id="172846"/>
    <lineage>
        <taxon>Eukaryota</taxon>
        <taxon>Metazoa</taxon>
        <taxon>Ecdysozoa</taxon>
        <taxon>Arthropoda</taxon>
        <taxon>Chelicerata</taxon>
        <taxon>Arachnida</taxon>
        <taxon>Araneae</taxon>
        <taxon>Araneomorphae</taxon>
        <taxon>Entelegynae</taxon>
        <taxon>Araneoidea</taxon>
        <taxon>Araneidae</taxon>
        <taxon>Caerostris</taxon>
    </lineage>
</organism>
<proteinExistence type="predicted"/>
<gene>
    <name evidence="2" type="ORF">CEXT_152791</name>
</gene>
<dbReference type="AlphaFoldDB" id="A0AAV4TRE3"/>
<feature type="region of interest" description="Disordered" evidence="1">
    <location>
        <begin position="1"/>
        <end position="20"/>
    </location>
</feature>
<dbReference type="EMBL" id="BPLR01011729">
    <property type="protein sequence ID" value="GIY48589.1"/>
    <property type="molecule type" value="Genomic_DNA"/>
</dbReference>
<dbReference type="Proteomes" id="UP001054945">
    <property type="component" value="Unassembled WGS sequence"/>
</dbReference>
<reference evidence="2 3" key="1">
    <citation type="submission" date="2021-06" db="EMBL/GenBank/DDBJ databases">
        <title>Caerostris extrusa draft genome.</title>
        <authorList>
            <person name="Kono N."/>
            <person name="Arakawa K."/>
        </authorList>
    </citation>
    <scope>NUCLEOTIDE SEQUENCE [LARGE SCALE GENOMIC DNA]</scope>
</reference>
<evidence type="ECO:0000313" key="3">
    <source>
        <dbReference type="Proteomes" id="UP001054945"/>
    </source>
</evidence>
<feature type="compositionally biased region" description="Low complexity" evidence="1">
    <location>
        <begin position="86"/>
        <end position="97"/>
    </location>
</feature>
<protein>
    <submittedName>
        <fullName evidence="2">Uncharacterized protein</fullName>
    </submittedName>
</protein>
<comment type="caution">
    <text evidence="2">The sequence shown here is derived from an EMBL/GenBank/DDBJ whole genome shotgun (WGS) entry which is preliminary data.</text>
</comment>
<accession>A0AAV4TRE3</accession>
<feature type="region of interest" description="Disordered" evidence="1">
    <location>
        <begin position="78"/>
        <end position="103"/>
    </location>
</feature>